<feature type="compositionally biased region" description="Basic and acidic residues" evidence="1">
    <location>
        <begin position="1"/>
        <end position="20"/>
    </location>
</feature>
<sequence>MKTEEKENKQQRLEGDRQPDEQPDTYYDRGTSAEPEQDEHIQLQGIEHMAVVPVSQVKCSKLCLDSPTVANSLVIAVTLQWERLQHCKAGKTGSIVHTDTRVPVTRIQSASFRQGPEHGLVGVVFKRLKLKMFKSNYCKIVTVLHNAFHCLLNRSYGICDVKCDTRKKMRKNIKENLFAGNGNGVH</sequence>
<protein>
    <submittedName>
        <fullName evidence="2">Uncharacterized protein</fullName>
    </submittedName>
</protein>
<feature type="region of interest" description="Disordered" evidence="1">
    <location>
        <begin position="1"/>
        <end position="37"/>
    </location>
</feature>
<dbReference type="AlphaFoldDB" id="A0A6A4TH71"/>
<reference evidence="2 3" key="1">
    <citation type="submission" date="2019-06" db="EMBL/GenBank/DDBJ databases">
        <title>Draft genomes of female and male turbot (Scophthalmus maximus).</title>
        <authorList>
            <person name="Xu H."/>
            <person name="Xu X.-W."/>
            <person name="Shao C."/>
            <person name="Chen S."/>
        </authorList>
    </citation>
    <scope>NUCLEOTIDE SEQUENCE [LARGE SCALE GENOMIC DNA]</scope>
    <source>
        <strain evidence="2">Ysfricsl-2016a</strain>
        <tissue evidence="2">Blood</tissue>
    </source>
</reference>
<gene>
    <name evidence="2" type="ORF">F2P81_004447</name>
</gene>
<evidence type="ECO:0000313" key="2">
    <source>
        <dbReference type="EMBL" id="KAF0043110.1"/>
    </source>
</evidence>
<comment type="caution">
    <text evidence="2">The sequence shown here is derived from an EMBL/GenBank/DDBJ whole genome shotgun (WGS) entry which is preliminary data.</text>
</comment>
<organism evidence="2 3">
    <name type="scientific">Scophthalmus maximus</name>
    <name type="common">Turbot</name>
    <name type="synonym">Psetta maxima</name>
    <dbReference type="NCBI Taxonomy" id="52904"/>
    <lineage>
        <taxon>Eukaryota</taxon>
        <taxon>Metazoa</taxon>
        <taxon>Chordata</taxon>
        <taxon>Craniata</taxon>
        <taxon>Vertebrata</taxon>
        <taxon>Euteleostomi</taxon>
        <taxon>Actinopterygii</taxon>
        <taxon>Neopterygii</taxon>
        <taxon>Teleostei</taxon>
        <taxon>Neoteleostei</taxon>
        <taxon>Acanthomorphata</taxon>
        <taxon>Carangaria</taxon>
        <taxon>Pleuronectiformes</taxon>
        <taxon>Pleuronectoidei</taxon>
        <taxon>Scophthalmidae</taxon>
        <taxon>Scophthalmus</taxon>
    </lineage>
</organism>
<evidence type="ECO:0000256" key="1">
    <source>
        <dbReference type="SAM" id="MobiDB-lite"/>
    </source>
</evidence>
<name>A0A6A4TH71_SCOMX</name>
<proteinExistence type="predicted"/>
<dbReference type="EMBL" id="VEVO01000004">
    <property type="protein sequence ID" value="KAF0043110.1"/>
    <property type="molecule type" value="Genomic_DNA"/>
</dbReference>
<evidence type="ECO:0000313" key="3">
    <source>
        <dbReference type="Proteomes" id="UP000438429"/>
    </source>
</evidence>
<accession>A0A6A4TH71</accession>
<dbReference type="Proteomes" id="UP000438429">
    <property type="component" value="Unassembled WGS sequence"/>
</dbReference>